<name>A0A0F9AZZ0_9ZZZZ</name>
<dbReference type="AlphaFoldDB" id="A0A0F9AZZ0"/>
<gene>
    <name evidence="2" type="ORF">LCGC14_2848950</name>
</gene>
<proteinExistence type="predicted"/>
<organism evidence="2">
    <name type="scientific">marine sediment metagenome</name>
    <dbReference type="NCBI Taxonomy" id="412755"/>
    <lineage>
        <taxon>unclassified sequences</taxon>
        <taxon>metagenomes</taxon>
        <taxon>ecological metagenomes</taxon>
    </lineage>
</organism>
<keyword evidence="1" id="KW-0812">Transmembrane</keyword>
<keyword evidence="1" id="KW-1133">Transmembrane helix</keyword>
<evidence type="ECO:0000313" key="2">
    <source>
        <dbReference type="EMBL" id="KKK77901.1"/>
    </source>
</evidence>
<feature type="non-terminal residue" evidence="2">
    <location>
        <position position="130"/>
    </location>
</feature>
<protein>
    <submittedName>
        <fullName evidence="2">Uncharacterized protein</fullName>
    </submittedName>
</protein>
<comment type="caution">
    <text evidence="2">The sequence shown here is derived from an EMBL/GenBank/DDBJ whole genome shotgun (WGS) entry which is preliminary data.</text>
</comment>
<accession>A0A0F9AZZ0</accession>
<feature type="transmembrane region" description="Helical" evidence="1">
    <location>
        <begin position="20"/>
        <end position="41"/>
    </location>
</feature>
<reference evidence="2" key="1">
    <citation type="journal article" date="2015" name="Nature">
        <title>Complex archaea that bridge the gap between prokaryotes and eukaryotes.</title>
        <authorList>
            <person name="Spang A."/>
            <person name="Saw J.H."/>
            <person name="Jorgensen S.L."/>
            <person name="Zaremba-Niedzwiedzka K."/>
            <person name="Martijn J."/>
            <person name="Lind A.E."/>
            <person name="van Eijk R."/>
            <person name="Schleper C."/>
            <person name="Guy L."/>
            <person name="Ettema T.J."/>
        </authorList>
    </citation>
    <scope>NUCLEOTIDE SEQUENCE</scope>
</reference>
<evidence type="ECO:0000256" key="1">
    <source>
        <dbReference type="SAM" id="Phobius"/>
    </source>
</evidence>
<keyword evidence="1" id="KW-0472">Membrane</keyword>
<dbReference type="EMBL" id="LAZR01054734">
    <property type="protein sequence ID" value="KKK77901.1"/>
    <property type="molecule type" value="Genomic_DNA"/>
</dbReference>
<sequence length="130" mass="15026">MEHTDWPFSSNAIRLSLREWGWAVLICVIACLLIPVAWSGMEKYEPGADYRLPYRISDDYWMFERWCEQSSAEYPFLVLGDSVMWGQYVKSEHTLAHFLNEQAGKEVFANLGLDGIHPIAMAGLIRYYGK</sequence>